<dbReference type="Proteomes" id="UP000037982">
    <property type="component" value="Unassembled WGS sequence"/>
</dbReference>
<proteinExistence type="predicted"/>
<dbReference type="EMBL" id="LGKG01000155">
    <property type="protein sequence ID" value="KPC60828.1"/>
    <property type="molecule type" value="Genomic_DNA"/>
</dbReference>
<comment type="caution">
    <text evidence="1">The sequence shown here is derived from an EMBL/GenBank/DDBJ whole genome shotgun (WGS) entry which is preliminary data.</text>
</comment>
<dbReference type="Pfam" id="PF13238">
    <property type="entry name" value="AAA_18"/>
    <property type="match status" value="1"/>
</dbReference>
<reference evidence="2" key="1">
    <citation type="submission" date="2015-07" db="EMBL/GenBank/DDBJ databases">
        <authorList>
            <person name="Ju K.-S."/>
            <person name="Doroghazi J.R."/>
            <person name="Metcalf W.W."/>
        </authorList>
    </citation>
    <scope>NUCLEOTIDE SEQUENCE [LARGE SCALE GENOMIC DNA]</scope>
    <source>
        <strain evidence="2">NRRL ISP-5002</strain>
    </source>
</reference>
<keyword evidence="2" id="KW-1185">Reference proteome</keyword>
<dbReference type="PATRIC" id="fig|66876.3.peg.6016"/>
<gene>
    <name evidence="1" type="ORF">ADL29_27485</name>
</gene>
<evidence type="ECO:0008006" key="3">
    <source>
        <dbReference type="Google" id="ProtNLM"/>
    </source>
</evidence>
<dbReference type="InterPro" id="IPR027417">
    <property type="entry name" value="P-loop_NTPase"/>
</dbReference>
<dbReference type="CDD" id="cd01983">
    <property type="entry name" value="SIMIBI"/>
    <property type="match status" value="1"/>
</dbReference>
<protein>
    <recommendedName>
        <fullName evidence="3">Adenylylsulfate kinase</fullName>
    </recommendedName>
</protein>
<dbReference type="Gene3D" id="3.40.50.300">
    <property type="entry name" value="P-loop containing nucleotide triphosphate hydrolases"/>
    <property type="match status" value="2"/>
</dbReference>
<evidence type="ECO:0000313" key="1">
    <source>
        <dbReference type="EMBL" id="KPC60828.1"/>
    </source>
</evidence>
<sequence>MSGALLPVLWLCGPPGVGKTTVAWELSSHLTRAGIETAFVDIDQLGICYPEPASDPGRHRMKARNLDAVVAGFRAAGARCLIVSGVVDPVRGVHVDRIPRAAVTVCRLRADRDVLRQRFTRRGGPVELIDEVLREAGSLDASAFAHACVDTSGLRVNEVARLVRERTGGWPCPAPGRSGDDTLAPTAVAAPDRSRPSAQAAPGVAGPVLWLCGATGVGKSAVGFEIYQRVLRAGATAAYLDLDQLGFCRPVPDDDPGNQRVKVRNLAAVWRTYRATGAQCLIMAGPVEDRSTVKAYADALPAAGLTLCRLHAGRQQLAQRVLLRGEGGSWAQPGDPLRGRSAPQLLRIAQQAAASAAALDAAGIGDLRIDTDGRTVGQVADAIVAEAALPGLSTS</sequence>
<dbReference type="AlphaFoldDB" id="A0A0N0XSN3"/>
<dbReference type="SUPFAM" id="SSF52540">
    <property type="entry name" value="P-loop containing nucleoside triphosphate hydrolases"/>
    <property type="match status" value="2"/>
</dbReference>
<accession>A0A0N0XSN3</accession>
<name>A0A0N0XSN3_9ACTN</name>
<evidence type="ECO:0000313" key="2">
    <source>
        <dbReference type="Proteomes" id="UP000037982"/>
    </source>
</evidence>
<dbReference type="RefSeq" id="WP_053926290.1">
    <property type="nucleotide sequence ID" value="NZ_LGKG01000155.1"/>
</dbReference>
<organism evidence="1 2">
    <name type="scientific">Streptomyces chattanoogensis</name>
    <dbReference type="NCBI Taxonomy" id="66876"/>
    <lineage>
        <taxon>Bacteria</taxon>
        <taxon>Bacillati</taxon>
        <taxon>Actinomycetota</taxon>
        <taxon>Actinomycetes</taxon>
        <taxon>Kitasatosporales</taxon>
        <taxon>Streptomycetaceae</taxon>
        <taxon>Streptomyces</taxon>
    </lineage>
</organism>